<dbReference type="InterPro" id="IPR001839">
    <property type="entry name" value="TGF-b_C"/>
</dbReference>
<keyword evidence="4 6" id="KW-0339">Growth factor</keyword>
<sequence>MEASNKKPNPRIRHLPHIQYFEFSDKLRASKVKRALLWMYIKGRESASVVGNKITISIYKILDTGKPGSSGSRESPVITSVRADSTQSIPSGSGAWITMEYIQIRNLVADWFRYPQHNLGIVITAEDGNRTNLAVTSHNGNDTAFVPFLEVYVADNRKHRTKRTIGLNCKDTSNETRCCRYPLTVDFMEFGWDWIIAPTKYEANYCAGKDYLETVFLEEWNADHREPGECPPVFLPQYPHTHVSQLANTAGNGPCCAPRKLSELEMLYFDNNMNIVFGRIPAMIVDRCGCT</sequence>
<dbReference type="Proteomes" id="UP001372834">
    <property type="component" value="Unassembled WGS sequence"/>
</dbReference>
<evidence type="ECO:0000313" key="8">
    <source>
        <dbReference type="EMBL" id="KAK6638469.1"/>
    </source>
</evidence>
<reference evidence="8 9" key="1">
    <citation type="submission" date="2023-10" db="EMBL/GenBank/DDBJ databases">
        <title>Genomes of two closely related lineages of the louse Polyplax serrata with different host specificities.</title>
        <authorList>
            <person name="Martinu J."/>
            <person name="Tarabai H."/>
            <person name="Stefka J."/>
            <person name="Hypsa V."/>
        </authorList>
    </citation>
    <scope>NUCLEOTIDE SEQUENCE [LARGE SCALE GENOMIC DNA]</scope>
    <source>
        <strain evidence="8">HR10_N</strain>
    </source>
</reference>
<dbReference type="InterPro" id="IPR001111">
    <property type="entry name" value="TGF-b_propeptide"/>
</dbReference>
<evidence type="ECO:0000256" key="1">
    <source>
        <dbReference type="ARBA" id="ARBA00004613"/>
    </source>
</evidence>
<evidence type="ECO:0000313" key="9">
    <source>
        <dbReference type="Proteomes" id="UP001372834"/>
    </source>
</evidence>
<feature type="domain" description="TGF-beta family profile" evidence="7">
    <location>
        <begin position="160"/>
        <end position="291"/>
    </location>
</feature>
<comment type="caution">
    <text evidence="8">The sequence shown here is derived from an EMBL/GenBank/DDBJ whole genome shotgun (WGS) entry which is preliminary data.</text>
</comment>
<evidence type="ECO:0000256" key="6">
    <source>
        <dbReference type="RuleBase" id="RU000354"/>
    </source>
</evidence>
<dbReference type="InterPro" id="IPR015615">
    <property type="entry name" value="TGF-beta-rel"/>
</dbReference>
<evidence type="ECO:0000256" key="5">
    <source>
        <dbReference type="ARBA" id="ARBA00023157"/>
    </source>
</evidence>
<dbReference type="Pfam" id="PF00019">
    <property type="entry name" value="TGF_beta"/>
    <property type="match status" value="1"/>
</dbReference>
<organism evidence="8 9">
    <name type="scientific">Polyplax serrata</name>
    <name type="common">Common mouse louse</name>
    <dbReference type="NCBI Taxonomy" id="468196"/>
    <lineage>
        <taxon>Eukaryota</taxon>
        <taxon>Metazoa</taxon>
        <taxon>Ecdysozoa</taxon>
        <taxon>Arthropoda</taxon>
        <taxon>Hexapoda</taxon>
        <taxon>Insecta</taxon>
        <taxon>Pterygota</taxon>
        <taxon>Neoptera</taxon>
        <taxon>Paraneoptera</taxon>
        <taxon>Psocodea</taxon>
        <taxon>Troctomorpha</taxon>
        <taxon>Phthiraptera</taxon>
        <taxon>Anoplura</taxon>
        <taxon>Polyplacidae</taxon>
        <taxon>Polyplax</taxon>
    </lineage>
</organism>
<dbReference type="Gene3D" id="2.60.120.970">
    <property type="match status" value="1"/>
</dbReference>
<dbReference type="PROSITE" id="PS51362">
    <property type="entry name" value="TGF_BETA_2"/>
    <property type="match status" value="1"/>
</dbReference>
<dbReference type="PANTHER" id="PTHR11848:SF262">
    <property type="entry name" value="LD29161P"/>
    <property type="match status" value="1"/>
</dbReference>
<dbReference type="EMBL" id="JAWJWE010000003">
    <property type="protein sequence ID" value="KAK6638469.1"/>
    <property type="molecule type" value="Genomic_DNA"/>
</dbReference>
<dbReference type="GO" id="GO:0005615">
    <property type="term" value="C:extracellular space"/>
    <property type="evidence" value="ECO:0007669"/>
    <property type="project" value="TreeGrafter"/>
</dbReference>
<dbReference type="AlphaFoldDB" id="A0AAN8P0W5"/>
<dbReference type="SUPFAM" id="SSF57501">
    <property type="entry name" value="Cystine-knot cytokines"/>
    <property type="match status" value="1"/>
</dbReference>
<evidence type="ECO:0000256" key="3">
    <source>
        <dbReference type="ARBA" id="ARBA00022525"/>
    </source>
</evidence>
<name>A0AAN8P0W5_POLSC</name>
<proteinExistence type="inferred from homology"/>
<dbReference type="PANTHER" id="PTHR11848">
    <property type="entry name" value="TGF-BETA FAMILY"/>
    <property type="match status" value="1"/>
</dbReference>
<dbReference type="Pfam" id="PF00688">
    <property type="entry name" value="TGFb_propeptide"/>
    <property type="match status" value="1"/>
</dbReference>
<dbReference type="CDD" id="cd13751">
    <property type="entry name" value="TGF_beta_GDF8_like"/>
    <property type="match status" value="1"/>
</dbReference>
<keyword evidence="3" id="KW-0964">Secreted</keyword>
<dbReference type="SMART" id="SM00204">
    <property type="entry name" value="TGFB"/>
    <property type="match status" value="1"/>
</dbReference>
<dbReference type="GO" id="GO:0005125">
    <property type="term" value="F:cytokine activity"/>
    <property type="evidence" value="ECO:0007669"/>
    <property type="project" value="TreeGrafter"/>
</dbReference>
<gene>
    <name evidence="8" type="ORF">RUM43_006736</name>
</gene>
<evidence type="ECO:0000256" key="2">
    <source>
        <dbReference type="ARBA" id="ARBA00006656"/>
    </source>
</evidence>
<keyword evidence="5" id="KW-1015">Disulfide bond</keyword>
<comment type="similarity">
    <text evidence="2 6">Belongs to the TGF-beta family.</text>
</comment>
<dbReference type="GO" id="GO:0008083">
    <property type="term" value="F:growth factor activity"/>
    <property type="evidence" value="ECO:0007669"/>
    <property type="project" value="UniProtKB-KW"/>
</dbReference>
<accession>A0AAN8P0W5</accession>
<dbReference type="InterPro" id="IPR029034">
    <property type="entry name" value="Cystine-knot_cytokine"/>
</dbReference>
<comment type="subcellular location">
    <subcellularLocation>
        <location evidence="1">Secreted</location>
    </subcellularLocation>
</comment>
<protein>
    <recommendedName>
        <fullName evidence="7">TGF-beta family profile domain-containing protein</fullName>
    </recommendedName>
</protein>
<evidence type="ECO:0000256" key="4">
    <source>
        <dbReference type="ARBA" id="ARBA00023030"/>
    </source>
</evidence>
<dbReference type="Gene3D" id="2.10.90.10">
    <property type="entry name" value="Cystine-knot cytokines"/>
    <property type="match status" value="1"/>
</dbReference>
<evidence type="ECO:0000259" key="7">
    <source>
        <dbReference type="PROSITE" id="PS51362"/>
    </source>
</evidence>